<dbReference type="RefSeq" id="WP_413778378.1">
    <property type="nucleotide sequence ID" value="NZ_JAUOZS010000001.1"/>
</dbReference>
<organism evidence="2 3">
    <name type="scientific">Anaeroselena agilis</name>
    <dbReference type="NCBI Taxonomy" id="3063788"/>
    <lineage>
        <taxon>Bacteria</taxon>
        <taxon>Bacillati</taxon>
        <taxon>Bacillota</taxon>
        <taxon>Negativicutes</taxon>
        <taxon>Acetonemataceae</taxon>
        <taxon>Anaeroselena</taxon>
    </lineage>
</organism>
<dbReference type="Proteomes" id="UP001254848">
    <property type="component" value="Unassembled WGS sequence"/>
</dbReference>
<dbReference type="Pfam" id="PF00583">
    <property type="entry name" value="Acetyltransf_1"/>
    <property type="match status" value="1"/>
</dbReference>
<dbReference type="Gene3D" id="3.40.630.30">
    <property type="match status" value="1"/>
</dbReference>
<dbReference type="InterPro" id="IPR016181">
    <property type="entry name" value="Acyl_CoA_acyltransferase"/>
</dbReference>
<name>A0ABU3NVF6_9FIRM</name>
<reference evidence="2 3" key="1">
    <citation type="submission" date="2023-07" db="EMBL/GenBank/DDBJ databases">
        <title>The novel representative of Negativicutes class, Anaeroselena agilis gen. nov. sp. nov.</title>
        <authorList>
            <person name="Prokofeva M.I."/>
            <person name="Elcheninov A.G."/>
            <person name="Klyukina A."/>
            <person name="Kublanov I.V."/>
            <person name="Frolov E.N."/>
            <person name="Podosokorskaya O.A."/>
        </authorList>
    </citation>
    <scope>NUCLEOTIDE SEQUENCE [LARGE SCALE GENOMIC DNA]</scope>
    <source>
        <strain evidence="2 3">4137-cl</strain>
    </source>
</reference>
<comment type="caution">
    <text evidence="2">The sequence shown here is derived from an EMBL/GenBank/DDBJ whole genome shotgun (WGS) entry which is preliminary data.</text>
</comment>
<dbReference type="EMBL" id="JAUOZS010000001">
    <property type="protein sequence ID" value="MDT8899811.1"/>
    <property type="molecule type" value="Genomic_DNA"/>
</dbReference>
<dbReference type="PANTHER" id="PTHR43138:SF1">
    <property type="entry name" value="N-ACETYLTRANSFERASE ACA1"/>
    <property type="match status" value="1"/>
</dbReference>
<feature type="domain" description="N-acetyltransferase" evidence="1">
    <location>
        <begin position="2"/>
        <end position="162"/>
    </location>
</feature>
<gene>
    <name evidence="2" type="ORF">Q4T40_00925</name>
</gene>
<dbReference type="PANTHER" id="PTHR43138">
    <property type="entry name" value="ACETYLTRANSFERASE, GNAT FAMILY"/>
    <property type="match status" value="1"/>
</dbReference>
<proteinExistence type="predicted"/>
<sequence>MVTIRRAEDSDFGDIWPILKEVFSRGDTYSFSPDTSEREAFRIWMETPLATYVAVEDGRVMGTYFLKPNQPGLGAHVCNAGYAVGSAVRGRGIGRAMCEHSLSEARALGFKAMQFNFVVSTNKAAVELWQKCGFAIAGRLPKAFAHKDQGLVDALVMYRWLD</sequence>
<dbReference type="SUPFAM" id="SSF55729">
    <property type="entry name" value="Acyl-CoA N-acyltransferases (Nat)"/>
    <property type="match status" value="1"/>
</dbReference>
<evidence type="ECO:0000313" key="3">
    <source>
        <dbReference type="Proteomes" id="UP001254848"/>
    </source>
</evidence>
<keyword evidence="3" id="KW-1185">Reference proteome</keyword>
<evidence type="ECO:0000313" key="2">
    <source>
        <dbReference type="EMBL" id="MDT8899811.1"/>
    </source>
</evidence>
<dbReference type="CDD" id="cd04301">
    <property type="entry name" value="NAT_SF"/>
    <property type="match status" value="1"/>
</dbReference>
<protein>
    <submittedName>
        <fullName evidence="2">GNAT family N-acetyltransferase</fullName>
    </submittedName>
</protein>
<evidence type="ECO:0000259" key="1">
    <source>
        <dbReference type="PROSITE" id="PS51186"/>
    </source>
</evidence>
<accession>A0ABU3NVF6</accession>
<dbReference type="PROSITE" id="PS51186">
    <property type="entry name" value="GNAT"/>
    <property type="match status" value="1"/>
</dbReference>
<dbReference type="InterPro" id="IPR000182">
    <property type="entry name" value="GNAT_dom"/>
</dbReference>
<dbReference type="InterPro" id="IPR052742">
    <property type="entry name" value="Mito_N-acetyltransferase"/>
</dbReference>